<dbReference type="Proteomes" id="UP001280121">
    <property type="component" value="Unassembled WGS sequence"/>
</dbReference>
<evidence type="ECO:0000313" key="3">
    <source>
        <dbReference type="EMBL" id="KAK2648700.1"/>
    </source>
</evidence>
<evidence type="ECO:0000256" key="1">
    <source>
        <dbReference type="PROSITE-ProRule" id="PRU00176"/>
    </source>
</evidence>
<dbReference type="Gene3D" id="3.30.70.330">
    <property type="match status" value="1"/>
</dbReference>
<organism evidence="3 4">
    <name type="scientific">Dipteronia dyeriana</name>
    <dbReference type="NCBI Taxonomy" id="168575"/>
    <lineage>
        <taxon>Eukaryota</taxon>
        <taxon>Viridiplantae</taxon>
        <taxon>Streptophyta</taxon>
        <taxon>Embryophyta</taxon>
        <taxon>Tracheophyta</taxon>
        <taxon>Spermatophyta</taxon>
        <taxon>Magnoliopsida</taxon>
        <taxon>eudicotyledons</taxon>
        <taxon>Gunneridae</taxon>
        <taxon>Pentapetalae</taxon>
        <taxon>rosids</taxon>
        <taxon>malvids</taxon>
        <taxon>Sapindales</taxon>
        <taxon>Sapindaceae</taxon>
        <taxon>Hippocastanoideae</taxon>
        <taxon>Acereae</taxon>
        <taxon>Dipteronia</taxon>
    </lineage>
</organism>
<dbReference type="InterPro" id="IPR012677">
    <property type="entry name" value="Nucleotide-bd_a/b_plait_sf"/>
</dbReference>
<dbReference type="InterPro" id="IPR000504">
    <property type="entry name" value="RRM_dom"/>
</dbReference>
<proteinExistence type="predicted"/>
<comment type="caution">
    <text evidence="3">The sequence shown here is derived from an EMBL/GenBank/DDBJ whole genome shotgun (WGS) entry which is preliminary data.</text>
</comment>
<evidence type="ECO:0000259" key="2">
    <source>
        <dbReference type="PROSITE" id="PS50102"/>
    </source>
</evidence>
<dbReference type="GO" id="GO:0003723">
    <property type="term" value="F:RNA binding"/>
    <property type="evidence" value="ECO:0007669"/>
    <property type="project" value="UniProtKB-UniRule"/>
</dbReference>
<gene>
    <name evidence="3" type="ORF">Ddye_016189</name>
</gene>
<dbReference type="CDD" id="cd00590">
    <property type="entry name" value="RRM_SF"/>
    <property type="match status" value="1"/>
</dbReference>
<dbReference type="InterPro" id="IPR035979">
    <property type="entry name" value="RBD_domain_sf"/>
</dbReference>
<accession>A0AAD9U733</accession>
<feature type="domain" description="RRM" evidence="2">
    <location>
        <begin position="29"/>
        <end position="112"/>
    </location>
</feature>
<reference evidence="3" key="1">
    <citation type="journal article" date="2023" name="Plant J.">
        <title>Genome sequences and population genomics provide insights into the demographic history, inbreeding, and mutation load of two 'living fossil' tree species of Dipteronia.</title>
        <authorList>
            <person name="Feng Y."/>
            <person name="Comes H.P."/>
            <person name="Chen J."/>
            <person name="Zhu S."/>
            <person name="Lu R."/>
            <person name="Zhang X."/>
            <person name="Li P."/>
            <person name="Qiu J."/>
            <person name="Olsen K.M."/>
            <person name="Qiu Y."/>
        </authorList>
    </citation>
    <scope>NUCLEOTIDE SEQUENCE</scope>
    <source>
        <strain evidence="3">KIB01</strain>
    </source>
</reference>
<dbReference type="AlphaFoldDB" id="A0AAD9U733"/>
<dbReference type="EMBL" id="JANJYI010000005">
    <property type="protein sequence ID" value="KAK2648700.1"/>
    <property type="molecule type" value="Genomic_DNA"/>
</dbReference>
<sequence length="112" mass="13515">MVKQREKDRKRLSESFGHGEKRDFRDNLVAIFVDNLNPKVDQIRLWGIIKPFGLVRDVFLSSKFSLRKRRFAFIRFRTMEEANWVVKENPCYSARPLSYWCPSLFKKLDRMI</sequence>
<keyword evidence="4" id="KW-1185">Reference proteome</keyword>
<evidence type="ECO:0000313" key="4">
    <source>
        <dbReference type="Proteomes" id="UP001280121"/>
    </source>
</evidence>
<keyword evidence="1" id="KW-0694">RNA-binding</keyword>
<dbReference type="Pfam" id="PF00076">
    <property type="entry name" value="RRM_1"/>
    <property type="match status" value="1"/>
</dbReference>
<dbReference type="SUPFAM" id="SSF54928">
    <property type="entry name" value="RNA-binding domain, RBD"/>
    <property type="match status" value="1"/>
</dbReference>
<protein>
    <recommendedName>
        <fullName evidence="2">RRM domain-containing protein</fullName>
    </recommendedName>
</protein>
<dbReference type="PROSITE" id="PS50102">
    <property type="entry name" value="RRM"/>
    <property type="match status" value="1"/>
</dbReference>
<name>A0AAD9U733_9ROSI</name>